<sequence>MNKVAPKAAAATDGEAFLAIRGLEKSFVGTRALDDVALDLHRGEVHALLGENGAGKSTLIKILAGVYQADAGTFLLDGKPVEPAPGALPIAFIHQDLGLVDTMTVAENVALIAGYRRRAGLIDWRGTRRAGVEALSRLSTDIDPDARVGGLSAADKAIVAIARALALDAQIVVLDEPTAALPEQDVSRLLDTVVRLRDRGVAVLYVTHRLDEVFRIADRITVLRNGKRVRSDPVSAVDSAQLVHAIVGRPLDEVFVTPVAETGRVVMEVEELTVRKVGPVSFSLRAGEILGLVGLRGAGQAEIGRAIYGDMEIRGGVVRLDGADARVRAPFEATRRGIGFVSSKRREESLAGGLTVRENLYPDPGLFGRSAFTPIGPARERQDAREIIRRFSVRPADPERIIATLSGGNQQKIIVARWLAAGRRVIVLEEPTLGVDVGAKAEIYGLFQEALDAGMAILLISADMEEVAGIAHRALVFNRGRITHEVGRDQLSVSKLVALSADSADTAHTGKD</sequence>
<evidence type="ECO:0000313" key="10">
    <source>
        <dbReference type="Proteomes" id="UP001595377"/>
    </source>
</evidence>
<dbReference type="Proteomes" id="UP001595377">
    <property type="component" value="Unassembled WGS sequence"/>
</dbReference>
<dbReference type="PANTHER" id="PTHR43790">
    <property type="entry name" value="CARBOHYDRATE TRANSPORT ATP-BINDING PROTEIN MG119-RELATED"/>
    <property type="match status" value="1"/>
</dbReference>
<evidence type="ECO:0000256" key="3">
    <source>
        <dbReference type="ARBA" id="ARBA00022597"/>
    </source>
</evidence>
<dbReference type="PROSITE" id="PS00211">
    <property type="entry name" value="ABC_TRANSPORTER_1"/>
    <property type="match status" value="1"/>
</dbReference>
<evidence type="ECO:0000256" key="5">
    <source>
        <dbReference type="ARBA" id="ARBA00022741"/>
    </source>
</evidence>
<feature type="domain" description="ABC transporter" evidence="8">
    <location>
        <begin position="18"/>
        <end position="250"/>
    </location>
</feature>
<dbReference type="EMBL" id="JBHRSP010000034">
    <property type="protein sequence ID" value="MFC3075539.1"/>
    <property type="molecule type" value="Genomic_DNA"/>
</dbReference>
<reference evidence="10" key="1">
    <citation type="journal article" date="2019" name="Int. J. Syst. Evol. Microbiol.">
        <title>The Global Catalogue of Microorganisms (GCM) 10K type strain sequencing project: providing services to taxonomists for standard genome sequencing and annotation.</title>
        <authorList>
            <consortium name="The Broad Institute Genomics Platform"/>
            <consortium name="The Broad Institute Genome Sequencing Center for Infectious Disease"/>
            <person name="Wu L."/>
            <person name="Ma J."/>
        </authorList>
    </citation>
    <scope>NUCLEOTIDE SEQUENCE [LARGE SCALE GENOMIC DNA]</scope>
    <source>
        <strain evidence="10">KCTC 52677</strain>
    </source>
</reference>
<keyword evidence="10" id="KW-1185">Reference proteome</keyword>
<feature type="domain" description="ABC transporter" evidence="8">
    <location>
        <begin position="260"/>
        <end position="504"/>
    </location>
</feature>
<dbReference type="SMART" id="SM00382">
    <property type="entry name" value="AAA"/>
    <property type="match status" value="2"/>
</dbReference>
<evidence type="ECO:0000256" key="6">
    <source>
        <dbReference type="ARBA" id="ARBA00022840"/>
    </source>
</evidence>
<keyword evidence="3" id="KW-0762">Sugar transport</keyword>
<dbReference type="InterPro" id="IPR003593">
    <property type="entry name" value="AAA+_ATPase"/>
</dbReference>
<comment type="similarity">
    <text evidence="1">Belongs to the ABC transporter superfamily.</text>
</comment>
<keyword evidence="2" id="KW-0813">Transport</keyword>
<dbReference type="InterPro" id="IPR050107">
    <property type="entry name" value="ABC_carbohydrate_import_ATPase"/>
</dbReference>
<dbReference type="InterPro" id="IPR003439">
    <property type="entry name" value="ABC_transporter-like_ATP-bd"/>
</dbReference>
<gene>
    <name evidence="9" type="ORF">ACFOHH_20680</name>
</gene>
<evidence type="ECO:0000256" key="4">
    <source>
        <dbReference type="ARBA" id="ARBA00022737"/>
    </source>
</evidence>
<proteinExistence type="inferred from homology"/>
<evidence type="ECO:0000259" key="8">
    <source>
        <dbReference type="PROSITE" id="PS50893"/>
    </source>
</evidence>
<keyword evidence="4" id="KW-0677">Repeat</keyword>
<evidence type="ECO:0000256" key="7">
    <source>
        <dbReference type="ARBA" id="ARBA00023136"/>
    </source>
</evidence>
<protein>
    <submittedName>
        <fullName evidence="9">Sugar ABC transporter ATP-binding protein</fullName>
    </submittedName>
</protein>
<dbReference type="SUPFAM" id="SSF52540">
    <property type="entry name" value="P-loop containing nucleoside triphosphate hydrolases"/>
    <property type="match status" value="2"/>
</dbReference>
<dbReference type="GO" id="GO:0005524">
    <property type="term" value="F:ATP binding"/>
    <property type="evidence" value="ECO:0007669"/>
    <property type="project" value="UniProtKB-KW"/>
</dbReference>
<dbReference type="CDD" id="cd03216">
    <property type="entry name" value="ABC_Carb_Monos_I"/>
    <property type="match status" value="1"/>
</dbReference>
<evidence type="ECO:0000256" key="1">
    <source>
        <dbReference type="ARBA" id="ARBA00005417"/>
    </source>
</evidence>
<organism evidence="9 10">
    <name type="scientific">Shinella pollutisoli</name>
    <dbReference type="NCBI Taxonomy" id="2250594"/>
    <lineage>
        <taxon>Bacteria</taxon>
        <taxon>Pseudomonadati</taxon>
        <taxon>Pseudomonadota</taxon>
        <taxon>Alphaproteobacteria</taxon>
        <taxon>Hyphomicrobiales</taxon>
        <taxon>Rhizobiaceae</taxon>
        <taxon>Shinella</taxon>
    </lineage>
</organism>
<accession>A0ABV7DL87</accession>
<dbReference type="PANTHER" id="PTHR43790:SF9">
    <property type="entry name" value="GALACTOFURANOSE TRANSPORTER ATP-BINDING PROTEIN YTFR"/>
    <property type="match status" value="1"/>
</dbReference>
<name>A0ABV7DL87_9HYPH</name>
<dbReference type="InterPro" id="IPR017871">
    <property type="entry name" value="ABC_transporter-like_CS"/>
</dbReference>
<keyword evidence="6 9" id="KW-0067">ATP-binding</keyword>
<dbReference type="CDD" id="cd03215">
    <property type="entry name" value="ABC_Carb_Monos_II"/>
    <property type="match status" value="1"/>
</dbReference>
<dbReference type="RefSeq" id="WP_257314563.1">
    <property type="nucleotide sequence ID" value="NZ_JANFDG010000007.1"/>
</dbReference>
<dbReference type="InterPro" id="IPR027417">
    <property type="entry name" value="P-loop_NTPase"/>
</dbReference>
<dbReference type="Pfam" id="PF00005">
    <property type="entry name" value="ABC_tran"/>
    <property type="match status" value="2"/>
</dbReference>
<comment type="caution">
    <text evidence="9">The sequence shown here is derived from an EMBL/GenBank/DDBJ whole genome shotgun (WGS) entry which is preliminary data.</text>
</comment>
<evidence type="ECO:0000313" key="9">
    <source>
        <dbReference type="EMBL" id="MFC3075539.1"/>
    </source>
</evidence>
<dbReference type="Gene3D" id="3.40.50.300">
    <property type="entry name" value="P-loop containing nucleotide triphosphate hydrolases"/>
    <property type="match status" value="2"/>
</dbReference>
<evidence type="ECO:0000256" key="2">
    <source>
        <dbReference type="ARBA" id="ARBA00022448"/>
    </source>
</evidence>
<keyword evidence="5" id="KW-0547">Nucleotide-binding</keyword>
<dbReference type="PROSITE" id="PS50893">
    <property type="entry name" value="ABC_TRANSPORTER_2"/>
    <property type="match status" value="2"/>
</dbReference>
<keyword evidence="7" id="KW-0472">Membrane</keyword>